<name>K0SRJ5_THAOC</name>
<reference evidence="1 2" key="1">
    <citation type="journal article" date="2012" name="Genome Biol.">
        <title>Genome and low-iron response of an oceanic diatom adapted to chronic iron limitation.</title>
        <authorList>
            <person name="Lommer M."/>
            <person name="Specht M."/>
            <person name="Roy A.S."/>
            <person name="Kraemer L."/>
            <person name="Andreson R."/>
            <person name="Gutowska M.A."/>
            <person name="Wolf J."/>
            <person name="Bergner S.V."/>
            <person name="Schilhabel M.B."/>
            <person name="Klostermeier U.C."/>
            <person name="Beiko R.G."/>
            <person name="Rosenstiel P."/>
            <person name="Hippler M."/>
            <person name="Laroche J."/>
        </authorList>
    </citation>
    <scope>NUCLEOTIDE SEQUENCE [LARGE SCALE GENOMIC DNA]</scope>
    <source>
        <strain evidence="1 2">CCMP1005</strain>
    </source>
</reference>
<dbReference type="SUPFAM" id="SSF56801">
    <property type="entry name" value="Acetyl-CoA synthetase-like"/>
    <property type="match status" value="1"/>
</dbReference>
<keyword evidence="2" id="KW-1185">Reference proteome</keyword>
<evidence type="ECO:0008006" key="3">
    <source>
        <dbReference type="Google" id="ProtNLM"/>
    </source>
</evidence>
<organism evidence="1 2">
    <name type="scientific">Thalassiosira oceanica</name>
    <name type="common">Marine diatom</name>
    <dbReference type="NCBI Taxonomy" id="159749"/>
    <lineage>
        <taxon>Eukaryota</taxon>
        <taxon>Sar</taxon>
        <taxon>Stramenopiles</taxon>
        <taxon>Ochrophyta</taxon>
        <taxon>Bacillariophyta</taxon>
        <taxon>Coscinodiscophyceae</taxon>
        <taxon>Thalassiosirophycidae</taxon>
        <taxon>Thalassiosirales</taxon>
        <taxon>Thalassiosiraceae</taxon>
        <taxon>Thalassiosira</taxon>
    </lineage>
</organism>
<dbReference type="AlphaFoldDB" id="K0SRJ5"/>
<proteinExistence type="predicted"/>
<evidence type="ECO:0000313" key="2">
    <source>
        <dbReference type="Proteomes" id="UP000266841"/>
    </source>
</evidence>
<comment type="caution">
    <text evidence="1">The sequence shown here is derived from an EMBL/GenBank/DDBJ whole genome shotgun (WGS) entry which is preliminary data.</text>
</comment>
<protein>
    <recommendedName>
        <fullName evidence="3">AMP-dependent synthetase/ligase domain-containing protein</fullName>
    </recommendedName>
</protein>
<dbReference type="OrthoDB" id="10253115at2759"/>
<accession>K0SRJ5</accession>
<gene>
    <name evidence="1" type="ORF">THAOC_09867</name>
</gene>
<sequence length="135" mass="14290">MAASATRILRTLVSTSKAPRLGRSAFSTAVGGHRSVASSTLPTSVQINDVAVTAAAGRGASGRRSMATVCAGDALARLASEHPHQEIIRYEHKNVKWTLKHVDYYADALATGLVDAGLKPGDKVLSWLPIHFAEQ</sequence>
<dbReference type="Gene3D" id="3.40.50.980">
    <property type="match status" value="1"/>
</dbReference>
<dbReference type="EMBL" id="AGNL01010697">
    <property type="protein sequence ID" value="EJK68918.1"/>
    <property type="molecule type" value="Genomic_DNA"/>
</dbReference>
<feature type="non-terminal residue" evidence="1">
    <location>
        <position position="135"/>
    </location>
</feature>
<evidence type="ECO:0000313" key="1">
    <source>
        <dbReference type="EMBL" id="EJK68918.1"/>
    </source>
</evidence>
<dbReference type="Proteomes" id="UP000266841">
    <property type="component" value="Unassembled WGS sequence"/>
</dbReference>